<evidence type="ECO:0000313" key="3">
    <source>
        <dbReference type="Proteomes" id="UP000215914"/>
    </source>
</evidence>
<feature type="region of interest" description="Disordered" evidence="1">
    <location>
        <begin position="1"/>
        <end position="34"/>
    </location>
</feature>
<proteinExistence type="predicted"/>
<feature type="compositionally biased region" description="Basic and acidic residues" evidence="1">
    <location>
        <begin position="18"/>
        <end position="27"/>
    </location>
</feature>
<gene>
    <name evidence="2" type="ORF">HanXRQr2_Chr01g0042651</name>
</gene>
<dbReference type="Gramene" id="mRNA:HanXRQr2_Chr01g0042651">
    <property type="protein sequence ID" value="mRNA:HanXRQr2_Chr01g0042651"/>
    <property type="gene ID" value="HanXRQr2_Chr01g0042651"/>
</dbReference>
<dbReference type="EMBL" id="MNCJ02000316">
    <property type="protein sequence ID" value="KAF5823839.1"/>
    <property type="molecule type" value="Genomic_DNA"/>
</dbReference>
<reference evidence="2" key="1">
    <citation type="journal article" date="2017" name="Nature">
        <title>The sunflower genome provides insights into oil metabolism, flowering and Asterid evolution.</title>
        <authorList>
            <person name="Badouin H."/>
            <person name="Gouzy J."/>
            <person name="Grassa C.J."/>
            <person name="Murat F."/>
            <person name="Staton S.E."/>
            <person name="Cottret L."/>
            <person name="Lelandais-Briere C."/>
            <person name="Owens G.L."/>
            <person name="Carrere S."/>
            <person name="Mayjonade B."/>
            <person name="Legrand L."/>
            <person name="Gill N."/>
            <person name="Kane N.C."/>
            <person name="Bowers J.E."/>
            <person name="Hubner S."/>
            <person name="Bellec A."/>
            <person name="Berard A."/>
            <person name="Berges H."/>
            <person name="Blanchet N."/>
            <person name="Boniface M.C."/>
            <person name="Brunel D."/>
            <person name="Catrice O."/>
            <person name="Chaidir N."/>
            <person name="Claudel C."/>
            <person name="Donnadieu C."/>
            <person name="Faraut T."/>
            <person name="Fievet G."/>
            <person name="Helmstetter N."/>
            <person name="King M."/>
            <person name="Knapp S.J."/>
            <person name="Lai Z."/>
            <person name="Le Paslier M.C."/>
            <person name="Lippi Y."/>
            <person name="Lorenzon L."/>
            <person name="Mandel J.R."/>
            <person name="Marage G."/>
            <person name="Marchand G."/>
            <person name="Marquand E."/>
            <person name="Bret-Mestries E."/>
            <person name="Morien E."/>
            <person name="Nambeesan S."/>
            <person name="Nguyen T."/>
            <person name="Pegot-Espagnet P."/>
            <person name="Pouilly N."/>
            <person name="Raftis F."/>
            <person name="Sallet E."/>
            <person name="Schiex T."/>
            <person name="Thomas J."/>
            <person name="Vandecasteele C."/>
            <person name="Vares D."/>
            <person name="Vear F."/>
            <person name="Vautrin S."/>
            <person name="Crespi M."/>
            <person name="Mangin B."/>
            <person name="Burke J.M."/>
            <person name="Salse J."/>
            <person name="Munos S."/>
            <person name="Vincourt P."/>
            <person name="Rieseberg L.H."/>
            <person name="Langlade N.B."/>
        </authorList>
    </citation>
    <scope>NUCLEOTIDE SEQUENCE</scope>
    <source>
        <tissue evidence="2">Leaves</tissue>
    </source>
</reference>
<evidence type="ECO:0000256" key="1">
    <source>
        <dbReference type="SAM" id="MobiDB-lite"/>
    </source>
</evidence>
<protein>
    <submittedName>
        <fullName evidence="2">Uncharacterized protein</fullName>
    </submittedName>
</protein>
<accession>A0A9K3JZB6</accession>
<evidence type="ECO:0000313" key="2">
    <source>
        <dbReference type="EMBL" id="KAF5823839.1"/>
    </source>
</evidence>
<keyword evidence="3" id="KW-1185">Reference proteome</keyword>
<sequence length="61" mass="6680">MTSINVSEELMRVPSAGRRLERSDSTKKRLVASGPHVEQKGCRLEVGVGWSGAAEVEGRQR</sequence>
<organism evidence="2 3">
    <name type="scientific">Helianthus annuus</name>
    <name type="common">Common sunflower</name>
    <dbReference type="NCBI Taxonomy" id="4232"/>
    <lineage>
        <taxon>Eukaryota</taxon>
        <taxon>Viridiplantae</taxon>
        <taxon>Streptophyta</taxon>
        <taxon>Embryophyta</taxon>
        <taxon>Tracheophyta</taxon>
        <taxon>Spermatophyta</taxon>
        <taxon>Magnoliopsida</taxon>
        <taxon>eudicotyledons</taxon>
        <taxon>Gunneridae</taxon>
        <taxon>Pentapetalae</taxon>
        <taxon>asterids</taxon>
        <taxon>campanulids</taxon>
        <taxon>Asterales</taxon>
        <taxon>Asteraceae</taxon>
        <taxon>Asteroideae</taxon>
        <taxon>Heliantheae alliance</taxon>
        <taxon>Heliantheae</taxon>
        <taxon>Helianthus</taxon>
    </lineage>
</organism>
<dbReference type="AlphaFoldDB" id="A0A9K3JZB6"/>
<reference evidence="2" key="2">
    <citation type="submission" date="2020-06" db="EMBL/GenBank/DDBJ databases">
        <title>Helianthus annuus Genome sequencing and assembly Release 2.</title>
        <authorList>
            <person name="Gouzy J."/>
            <person name="Langlade N."/>
            <person name="Munos S."/>
        </authorList>
    </citation>
    <scope>NUCLEOTIDE SEQUENCE</scope>
    <source>
        <tissue evidence="2">Leaves</tissue>
    </source>
</reference>
<comment type="caution">
    <text evidence="2">The sequence shown here is derived from an EMBL/GenBank/DDBJ whole genome shotgun (WGS) entry which is preliminary data.</text>
</comment>
<dbReference type="Proteomes" id="UP000215914">
    <property type="component" value="Unassembled WGS sequence"/>
</dbReference>
<name>A0A9K3JZB6_HELAN</name>